<name>A0A1H0UAQ9_SELRU</name>
<reference evidence="2 3" key="1">
    <citation type="submission" date="2016-10" db="EMBL/GenBank/DDBJ databases">
        <authorList>
            <person name="de Groot N.N."/>
        </authorList>
    </citation>
    <scope>NUCLEOTIDE SEQUENCE [LARGE SCALE GENOMIC DNA]</scope>
    <source>
        <strain evidence="2 3">S137</strain>
    </source>
</reference>
<dbReference type="Pfam" id="PF00027">
    <property type="entry name" value="cNMP_binding"/>
    <property type="match status" value="1"/>
</dbReference>
<dbReference type="AlphaFoldDB" id="A0A1H0UAQ9"/>
<organism evidence="2 3">
    <name type="scientific">Selenomonas ruminantium</name>
    <dbReference type="NCBI Taxonomy" id="971"/>
    <lineage>
        <taxon>Bacteria</taxon>
        <taxon>Bacillati</taxon>
        <taxon>Bacillota</taxon>
        <taxon>Negativicutes</taxon>
        <taxon>Selenomonadales</taxon>
        <taxon>Selenomonadaceae</taxon>
        <taxon>Selenomonas</taxon>
    </lineage>
</organism>
<dbReference type="OrthoDB" id="334160at2"/>
<proteinExistence type="predicted"/>
<dbReference type="Gene3D" id="2.60.120.10">
    <property type="entry name" value="Jelly Rolls"/>
    <property type="match status" value="1"/>
</dbReference>
<accession>A0A1H0UAQ9</accession>
<dbReference type="InterPro" id="IPR014710">
    <property type="entry name" value="RmlC-like_jellyroll"/>
</dbReference>
<protein>
    <recommendedName>
        <fullName evidence="1">Cyclic nucleotide-binding domain-containing protein</fullName>
    </recommendedName>
</protein>
<dbReference type="EMBL" id="FNJQ01000030">
    <property type="protein sequence ID" value="SDP63088.1"/>
    <property type="molecule type" value="Genomic_DNA"/>
</dbReference>
<feature type="domain" description="Cyclic nucleotide-binding" evidence="1">
    <location>
        <begin position="6"/>
        <end position="77"/>
    </location>
</feature>
<evidence type="ECO:0000313" key="3">
    <source>
        <dbReference type="Proteomes" id="UP000182412"/>
    </source>
</evidence>
<dbReference type="Proteomes" id="UP000182412">
    <property type="component" value="Unassembled WGS sequence"/>
</dbReference>
<gene>
    <name evidence="2" type="ORF">SAMN05216366_13027</name>
</gene>
<evidence type="ECO:0000313" key="2">
    <source>
        <dbReference type="EMBL" id="SDP63088.1"/>
    </source>
</evidence>
<dbReference type="InterPro" id="IPR018490">
    <property type="entry name" value="cNMP-bd_dom_sf"/>
</dbReference>
<dbReference type="RefSeq" id="WP_074573124.1">
    <property type="nucleotide sequence ID" value="NZ_FNJQ01000030.1"/>
</dbReference>
<dbReference type="InterPro" id="IPR000595">
    <property type="entry name" value="cNMP-bd_dom"/>
</dbReference>
<dbReference type="CDD" id="cd00038">
    <property type="entry name" value="CAP_ED"/>
    <property type="match status" value="1"/>
</dbReference>
<evidence type="ECO:0000259" key="1">
    <source>
        <dbReference type="Pfam" id="PF00027"/>
    </source>
</evidence>
<sequence>MGKLDIAKGQFLHRKGDEVKDIAIVLKGSFTLTASDDITLTAGNGAIIGAFYSSGSAYHYDYRAEEDCTLFVYDYADEDDLATAISATPAIAPVMASSSIALLNNMVNVLDNLYEKALHLCDSLKSDYNDYKKVCTTLMIPPQHFDHVNQLQAPDKPAMLTGWQAALCRTCHEKNDLLRKECYPADINFCIGAVMLCSTLAQQIHPQLDFITAFIQNTLAAANDFTSEYRTQKSKLDEAHRQEALKAGSGNIPKITNALHTILAFAGIGRDIGDALEKDIRLFMKAPDKTEKSTEMRRLRTDINKNFFTIYEAAFFQSLNTESIPPEVRMFFLFGFIDEELAGEENTAALYHHAVLWEDDPQGMVLPVYEWLKKIYRSEVPPSKDEFDNDWPDHLKEEVRQGNLKQAEADAMLKDTAAMARFELHNMVANANKMTYGSIFSYVPAFYAQALSRPLDTCLSTAAKVTHALNHIRAIDYSCFYRPAYATYPELKINRFDYNKEILPYIILMPNYGSRGLMWQEIEGRVRTTPSHMVLSIYHSEDLETTLIKMCAQFRWEMCKRIQGVHYSDVTEPSLTAEYCNYLQFYKKNSTLSADMKEKVKSALKRYGNSYSKVFAAEYEQFVKNESEGLPRLNKVAREILFKYCTFGRDYRDALSINPQYKPLIDRWNITHDDKVRTFELFTRRILGQIADLPEEMKVEEEYLKL</sequence>
<dbReference type="SUPFAM" id="SSF51206">
    <property type="entry name" value="cAMP-binding domain-like"/>
    <property type="match status" value="1"/>
</dbReference>